<feature type="domain" description="UspA" evidence="4">
    <location>
        <begin position="168"/>
        <end position="305"/>
    </location>
</feature>
<dbReference type="InterPro" id="IPR006015">
    <property type="entry name" value="Universal_stress_UspA"/>
</dbReference>
<keyword evidence="3" id="KW-0067">ATP-binding</keyword>
<organism evidence="5 6">
    <name type="scientific">Nocardia uniformis</name>
    <dbReference type="NCBI Taxonomy" id="53432"/>
    <lineage>
        <taxon>Bacteria</taxon>
        <taxon>Bacillati</taxon>
        <taxon>Actinomycetota</taxon>
        <taxon>Actinomycetes</taxon>
        <taxon>Mycobacteriales</taxon>
        <taxon>Nocardiaceae</taxon>
        <taxon>Nocardia</taxon>
    </lineage>
</organism>
<keyword evidence="2" id="KW-0547">Nucleotide-binding</keyword>
<feature type="domain" description="UspA" evidence="4">
    <location>
        <begin position="16"/>
        <end position="154"/>
    </location>
</feature>
<evidence type="ECO:0000313" key="5">
    <source>
        <dbReference type="EMBL" id="NNH69297.1"/>
    </source>
</evidence>
<comment type="caution">
    <text evidence="5">The sequence shown here is derived from an EMBL/GenBank/DDBJ whole genome shotgun (WGS) entry which is preliminary data.</text>
</comment>
<dbReference type="PANTHER" id="PTHR46268:SF27">
    <property type="entry name" value="UNIVERSAL STRESS PROTEIN RV2623"/>
    <property type="match status" value="1"/>
</dbReference>
<accession>A0A849C092</accession>
<dbReference type="Gene3D" id="3.40.50.620">
    <property type="entry name" value="HUPs"/>
    <property type="match status" value="2"/>
</dbReference>
<evidence type="ECO:0000259" key="4">
    <source>
        <dbReference type="Pfam" id="PF00582"/>
    </source>
</evidence>
<dbReference type="InterPro" id="IPR006016">
    <property type="entry name" value="UspA"/>
</dbReference>
<gene>
    <name evidence="5" type="ORF">HLB23_05330</name>
</gene>
<evidence type="ECO:0000256" key="1">
    <source>
        <dbReference type="ARBA" id="ARBA00008791"/>
    </source>
</evidence>
<evidence type="ECO:0000313" key="6">
    <source>
        <dbReference type="Proteomes" id="UP000586827"/>
    </source>
</evidence>
<evidence type="ECO:0000256" key="3">
    <source>
        <dbReference type="ARBA" id="ARBA00022840"/>
    </source>
</evidence>
<dbReference type="Proteomes" id="UP000586827">
    <property type="component" value="Unassembled WGS sequence"/>
</dbReference>
<dbReference type="PRINTS" id="PR01438">
    <property type="entry name" value="UNVRSLSTRESS"/>
</dbReference>
<reference evidence="5 6" key="1">
    <citation type="submission" date="2020-05" db="EMBL/GenBank/DDBJ databases">
        <title>MicrobeNet Type strains.</title>
        <authorList>
            <person name="Nicholson A.C."/>
        </authorList>
    </citation>
    <scope>NUCLEOTIDE SEQUENCE [LARGE SCALE GENOMIC DNA]</scope>
    <source>
        <strain evidence="5 6">JCM 3224</strain>
    </source>
</reference>
<protein>
    <submittedName>
        <fullName evidence="5">Universal stress protein</fullName>
    </submittedName>
</protein>
<evidence type="ECO:0000256" key="2">
    <source>
        <dbReference type="ARBA" id="ARBA00022741"/>
    </source>
</evidence>
<dbReference type="AlphaFoldDB" id="A0A849C092"/>
<dbReference type="RefSeq" id="WP_067525349.1">
    <property type="nucleotide sequence ID" value="NZ_JABELX010000001.1"/>
</dbReference>
<name>A0A849C092_9NOCA</name>
<dbReference type="GO" id="GO:0005524">
    <property type="term" value="F:ATP binding"/>
    <property type="evidence" value="ECO:0007669"/>
    <property type="project" value="UniProtKB-KW"/>
</dbReference>
<dbReference type="PANTHER" id="PTHR46268">
    <property type="entry name" value="STRESS RESPONSE PROTEIN NHAX"/>
    <property type="match status" value="1"/>
</dbReference>
<comment type="similarity">
    <text evidence="1">Belongs to the universal stress protein A family.</text>
</comment>
<dbReference type="InterPro" id="IPR014729">
    <property type="entry name" value="Rossmann-like_a/b/a_fold"/>
</dbReference>
<proteinExistence type="inferred from homology"/>
<dbReference type="SUPFAM" id="SSF52402">
    <property type="entry name" value="Adenine nucleotide alpha hydrolases-like"/>
    <property type="match status" value="2"/>
</dbReference>
<dbReference type="Pfam" id="PF00582">
    <property type="entry name" value="Usp"/>
    <property type="match status" value="2"/>
</dbReference>
<keyword evidence="6" id="KW-1185">Reference proteome</keyword>
<dbReference type="EMBL" id="JABELX010000001">
    <property type="protein sequence ID" value="NNH69297.1"/>
    <property type="molecule type" value="Genomic_DNA"/>
</dbReference>
<sequence length="308" mass="32870">MTAQHYDDPHHLASAPVVVGVDGTTGSDIALRWAAEYAKRHRRSLRLVHGLELVGTIRVLGTYAVVTPALTDLVRENGRRTIAHAKKVVHEIDPNLRLSISMSADTASALLIEESETAYATVLGATGDLGTLAHLGSTLLAVTAHGHGNVVVVRPDPAEDNTIRDSGPVVVGIDGSPVSESAIEVAFAEAAARECELVAIHTWVDRDFGAFAGSDTYLVPEAERAQCEWAILGERLAGWQEKYPDVTVIRRVYPSGPAARLRVWSETSQLVVVGNRGRGGFRGLLLGSTANSLVQHAHCPVMVVHPGV</sequence>